<dbReference type="PANTHER" id="PTHR35812:SF1">
    <property type="entry name" value="LIPOPROTEIN"/>
    <property type="match status" value="1"/>
</dbReference>
<proteinExistence type="predicted"/>
<dbReference type="Proteomes" id="UP000235405">
    <property type="component" value="Unassembled WGS sequence"/>
</dbReference>
<organism evidence="3 4">
    <name type="scientific">Vibrio splendidus</name>
    <dbReference type="NCBI Taxonomy" id="29497"/>
    <lineage>
        <taxon>Bacteria</taxon>
        <taxon>Pseudomonadati</taxon>
        <taxon>Pseudomonadota</taxon>
        <taxon>Gammaproteobacteria</taxon>
        <taxon>Vibrionales</taxon>
        <taxon>Vibrionaceae</taxon>
        <taxon>Vibrio</taxon>
    </lineage>
</organism>
<gene>
    <name evidence="3" type="ORF">BCV19_23500</name>
</gene>
<dbReference type="AlphaFoldDB" id="A0A2N7CJ25"/>
<reference evidence="4" key="1">
    <citation type="submission" date="2016-07" db="EMBL/GenBank/DDBJ databases">
        <title>Nontailed viruses are major unrecognized killers of bacteria in the ocean.</title>
        <authorList>
            <person name="Kauffman K."/>
            <person name="Hussain F."/>
            <person name="Yang J."/>
            <person name="Arevalo P."/>
            <person name="Brown J."/>
            <person name="Cutler M."/>
            <person name="Kelly L."/>
            <person name="Polz M.F."/>
        </authorList>
    </citation>
    <scope>NUCLEOTIDE SEQUENCE [LARGE SCALE GENOMIC DNA]</scope>
    <source>
        <strain evidence="4">10N.286.54.F3</strain>
    </source>
</reference>
<sequence>MKLKYYVLATLFAPSLSSAQTCVNNQPASQTDGQFIDRQDGTILDTHTNLLWAKCSLGEAYDIESNLCSGFPTNYITFQDALAAAADTTLTTIGSQNSFRLPNIKELGSIVDYRCTQPAINLSYFPTTINAPYWTNTPDNNGINTNHDGLIIDFTEAQEVTTNSSGMTLIRLVKELNE</sequence>
<feature type="signal peptide" evidence="1">
    <location>
        <begin position="1"/>
        <end position="19"/>
    </location>
</feature>
<keyword evidence="1" id="KW-0732">Signal</keyword>
<evidence type="ECO:0000313" key="4">
    <source>
        <dbReference type="Proteomes" id="UP000235405"/>
    </source>
</evidence>
<dbReference type="EMBL" id="MCSW01000046">
    <property type="protein sequence ID" value="PMF31003.1"/>
    <property type="molecule type" value="Genomic_DNA"/>
</dbReference>
<dbReference type="RefSeq" id="WP_017089814.1">
    <property type="nucleotide sequence ID" value="NZ_JANIGI010000002.1"/>
</dbReference>
<comment type="caution">
    <text evidence="3">The sequence shown here is derived from an EMBL/GenBank/DDBJ whole genome shotgun (WGS) entry which is preliminary data.</text>
</comment>
<feature type="domain" description="Lcl C-terminal" evidence="2">
    <location>
        <begin position="41"/>
        <end position="173"/>
    </location>
</feature>
<feature type="chain" id="PRO_5015084208" description="Lcl C-terminal domain-containing protein" evidence="1">
    <location>
        <begin position="20"/>
        <end position="178"/>
    </location>
</feature>
<evidence type="ECO:0000259" key="2">
    <source>
        <dbReference type="Pfam" id="PF07603"/>
    </source>
</evidence>
<evidence type="ECO:0000313" key="3">
    <source>
        <dbReference type="EMBL" id="PMF31003.1"/>
    </source>
</evidence>
<name>A0A2N7CJ25_VIBSP</name>
<dbReference type="PANTHER" id="PTHR35812">
    <property type="entry name" value="LIPOPROTEIN"/>
    <property type="match status" value="1"/>
</dbReference>
<protein>
    <recommendedName>
        <fullName evidence="2">Lcl C-terminal domain-containing protein</fullName>
    </recommendedName>
</protein>
<accession>A0A2N7CJ25</accession>
<evidence type="ECO:0000256" key="1">
    <source>
        <dbReference type="SAM" id="SignalP"/>
    </source>
</evidence>
<dbReference type="Pfam" id="PF07603">
    <property type="entry name" value="Lcl_C"/>
    <property type="match status" value="1"/>
</dbReference>
<dbReference type="InterPro" id="IPR011460">
    <property type="entry name" value="Lcl_C"/>
</dbReference>